<evidence type="ECO:0000313" key="3">
    <source>
        <dbReference type="Proteomes" id="UP000622648"/>
    </source>
</evidence>
<evidence type="ECO:0008006" key="4">
    <source>
        <dbReference type="Google" id="ProtNLM"/>
    </source>
</evidence>
<proteinExistence type="predicted"/>
<accession>A0ABQ1SUF1</accession>
<keyword evidence="1" id="KW-0732">Signal</keyword>
<dbReference type="PROSITE" id="PS51257">
    <property type="entry name" value="PROKAR_LIPOPROTEIN"/>
    <property type="match status" value="1"/>
</dbReference>
<dbReference type="Proteomes" id="UP000622648">
    <property type="component" value="Unassembled WGS sequence"/>
</dbReference>
<reference evidence="3" key="1">
    <citation type="journal article" date="2019" name="Int. J. Syst. Evol. Microbiol.">
        <title>The Global Catalogue of Microorganisms (GCM) 10K type strain sequencing project: providing services to taxonomists for standard genome sequencing and annotation.</title>
        <authorList>
            <consortium name="The Broad Institute Genomics Platform"/>
            <consortium name="The Broad Institute Genome Sequencing Center for Infectious Disease"/>
            <person name="Wu L."/>
            <person name="Ma J."/>
        </authorList>
    </citation>
    <scope>NUCLEOTIDE SEQUENCE [LARGE SCALE GENOMIC DNA]</scope>
    <source>
        <strain evidence="3">CGMCC 1.15644</strain>
    </source>
</reference>
<evidence type="ECO:0000313" key="2">
    <source>
        <dbReference type="EMBL" id="GGE61825.1"/>
    </source>
</evidence>
<dbReference type="EMBL" id="BMJO01000005">
    <property type="protein sequence ID" value="GGE61825.1"/>
    <property type="molecule type" value="Genomic_DNA"/>
</dbReference>
<dbReference type="RefSeq" id="WP_132533607.1">
    <property type="nucleotide sequence ID" value="NZ_BMJO01000005.1"/>
</dbReference>
<feature type="chain" id="PRO_5046849155" description="Cytochrome c domain-containing protein" evidence="1">
    <location>
        <begin position="26"/>
        <end position="139"/>
    </location>
</feature>
<keyword evidence="3" id="KW-1185">Reference proteome</keyword>
<evidence type="ECO:0000256" key="1">
    <source>
        <dbReference type="SAM" id="SignalP"/>
    </source>
</evidence>
<feature type="signal peptide" evidence="1">
    <location>
        <begin position="1"/>
        <end position="25"/>
    </location>
</feature>
<organism evidence="2 3">
    <name type="scientific">Pedobacter psychrotolerans</name>
    <dbReference type="NCBI Taxonomy" id="1843235"/>
    <lineage>
        <taxon>Bacteria</taxon>
        <taxon>Pseudomonadati</taxon>
        <taxon>Bacteroidota</taxon>
        <taxon>Sphingobacteriia</taxon>
        <taxon>Sphingobacteriales</taxon>
        <taxon>Sphingobacteriaceae</taxon>
        <taxon>Pedobacter</taxon>
    </lineage>
</organism>
<protein>
    <recommendedName>
        <fullName evidence="4">Cytochrome c domain-containing protein</fullName>
    </recommendedName>
</protein>
<name>A0ABQ1SUF1_9SPHI</name>
<gene>
    <name evidence="2" type="ORF">GCM10011413_30240</name>
</gene>
<sequence length="139" mass="16151">MKSVYNLIKLSLSSLLFLFVLSCQNSKTNKKIMVRKDIDTCRYYRYDAGRIVSNLGCTNCHLLTDVERKNDKGWTTFEGLALMDSLKLLDYTFTKKHKGWYADTGSYKGVKMDTLNDCEIRSLIRYIKDFGRDIPMPVH</sequence>
<comment type="caution">
    <text evidence="2">The sequence shown here is derived from an EMBL/GenBank/DDBJ whole genome shotgun (WGS) entry which is preliminary data.</text>
</comment>